<comment type="similarity">
    <text evidence="2 5">Belongs to the metallothionein superfamily. Type 15 family.</text>
</comment>
<keyword evidence="3 5" id="KW-0479">Metal-binding</keyword>
<evidence type="ECO:0000256" key="5">
    <source>
        <dbReference type="RuleBase" id="RU369052"/>
    </source>
</evidence>
<dbReference type="InterPro" id="IPR000347">
    <property type="entry name" value="Metalthion_15p"/>
</dbReference>
<protein>
    <recommendedName>
        <fullName evidence="5">Metallothionein-like protein</fullName>
    </recommendedName>
</protein>
<dbReference type="PANTHER" id="PTHR33543">
    <property type="entry name" value="METALLOTHIONEIN-LIKE PROTEIN 2A"/>
    <property type="match status" value="1"/>
</dbReference>
<organism evidence="6 7">
    <name type="scientific">Citrus x changshan-huyou</name>
    <dbReference type="NCBI Taxonomy" id="2935761"/>
    <lineage>
        <taxon>Eukaryota</taxon>
        <taxon>Viridiplantae</taxon>
        <taxon>Streptophyta</taxon>
        <taxon>Embryophyta</taxon>
        <taxon>Tracheophyta</taxon>
        <taxon>Spermatophyta</taxon>
        <taxon>Magnoliopsida</taxon>
        <taxon>eudicotyledons</taxon>
        <taxon>Gunneridae</taxon>
        <taxon>Pentapetalae</taxon>
        <taxon>rosids</taxon>
        <taxon>malvids</taxon>
        <taxon>Sapindales</taxon>
        <taxon>Rutaceae</taxon>
        <taxon>Aurantioideae</taxon>
        <taxon>Citrus</taxon>
    </lineage>
</organism>
<evidence type="ECO:0000313" key="7">
    <source>
        <dbReference type="Proteomes" id="UP001428341"/>
    </source>
</evidence>
<dbReference type="Pfam" id="PF01439">
    <property type="entry name" value="Metallothio_2"/>
    <property type="match status" value="1"/>
</dbReference>
<evidence type="ECO:0000256" key="2">
    <source>
        <dbReference type="ARBA" id="ARBA00005802"/>
    </source>
</evidence>
<evidence type="ECO:0000256" key="3">
    <source>
        <dbReference type="ARBA" id="ARBA00022723"/>
    </source>
</evidence>
<evidence type="ECO:0000313" key="6">
    <source>
        <dbReference type="EMBL" id="KAK9229020.1"/>
    </source>
</evidence>
<reference evidence="6 7" key="1">
    <citation type="submission" date="2024-05" db="EMBL/GenBank/DDBJ databases">
        <title>Haplotype-resolved chromosome-level genome assembly of Huyou (Citrus changshanensis).</title>
        <authorList>
            <person name="Miao C."/>
            <person name="Chen W."/>
            <person name="Wu Y."/>
            <person name="Wang L."/>
            <person name="Zhao S."/>
            <person name="Grierson D."/>
            <person name="Xu C."/>
            <person name="Chen K."/>
        </authorList>
    </citation>
    <scope>NUCLEOTIDE SEQUENCE [LARGE SCALE GENOMIC DNA]</scope>
    <source>
        <strain evidence="6">01-14</strain>
        <tissue evidence="6">Leaf</tissue>
    </source>
</reference>
<evidence type="ECO:0000256" key="1">
    <source>
        <dbReference type="ARBA" id="ARBA00002568"/>
    </source>
</evidence>
<gene>
    <name evidence="6" type="ORF">WN944_021977</name>
</gene>
<name>A0AAP0R057_9ROSI</name>
<sequence length="81" mass="8626">MSCYEGNCGCGSDNKCSSGCNGCGMYSDWSYSESTTTTIETLVLGVALLRWFSSSSSNHNLAVATIIDYDACDDDDDVAIQ</sequence>
<proteinExistence type="inferred from homology"/>
<keyword evidence="7" id="KW-1185">Reference proteome</keyword>
<dbReference type="PANTHER" id="PTHR33543:SF37">
    <property type="entry name" value="METALLOTHIONEIN-LIKE PROTEIN 4B"/>
    <property type="match status" value="1"/>
</dbReference>
<dbReference type="GO" id="GO:0046872">
    <property type="term" value="F:metal ion binding"/>
    <property type="evidence" value="ECO:0007669"/>
    <property type="project" value="UniProtKB-UniRule"/>
</dbReference>
<accession>A0AAP0R057</accession>
<comment type="function">
    <text evidence="1 5">Metallothioneins have a high content of cysteine residues that bind various heavy metals.</text>
</comment>
<evidence type="ECO:0000256" key="4">
    <source>
        <dbReference type="ARBA" id="ARBA00022851"/>
    </source>
</evidence>
<dbReference type="EMBL" id="JBCGBO010000001">
    <property type="protein sequence ID" value="KAK9229020.1"/>
    <property type="molecule type" value="Genomic_DNA"/>
</dbReference>
<keyword evidence="4 5" id="KW-0480">Metal-thiolate cluster</keyword>
<dbReference type="AlphaFoldDB" id="A0AAP0R057"/>
<dbReference type="Proteomes" id="UP001428341">
    <property type="component" value="Unassembled WGS sequence"/>
</dbReference>
<comment type="caution">
    <text evidence="6">The sequence shown here is derived from an EMBL/GenBank/DDBJ whole genome shotgun (WGS) entry which is preliminary data.</text>
</comment>